<gene>
    <name evidence="2" type="ORF">ASJ30_11730</name>
</gene>
<dbReference type="KEGG" id="jte:ASJ30_11730"/>
<dbReference type="Pfam" id="PF19877">
    <property type="entry name" value="DUF6350"/>
    <property type="match status" value="1"/>
</dbReference>
<evidence type="ECO:0000256" key="1">
    <source>
        <dbReference type="SAM" id="Phobius"/>
    </source>
</evidence>
<feature type="transmembrane region" description="Helical" evidence="1">
    <location>
        <begin position="83"/>
        <end position="103"/>
    </location>
</feature>
<keyword evidence="3" id="KW-1185">Reference proteome</keyword>
<feature type="transmembrane region" description="Helical" evidence="1">
    <location>
        <begin position="286"/>
        <end position="309"/>
    </location>
</feature>
<dbReference type="EMBL" id="CP013290">
    <property type="protein sequence ID" value="APH02113.1"/>
    <property type="molecule type" value="Genomic_DNA"/>
</dbReference>
<feature type="transmembrane region" description="Helical" evidence="1">
    <location>
        <begin position="359"/>
        <end position="379"/>
    </location>
</feature>
<keyword evidence="1" id="KW-0812">Transmembrane</keyword>
<feature type="transmembrane region" description="Helical" evidence="1">
    <location>
        <begin position="115"/>
        <end position="136"/>
    </location>
</feature>
<name>A0A1L3MI48_9MICO</name>
<keyword evidence="1" id="KW-1133">Transmembrane helix</keyword>
<accession>A0A1L3MI48</accession>
<sequence>MTVMEMIRSATTGHDATRQRPEVRAAGVGAATAAAGWCVTVLLVVLAGLAVPRATASFGDVLGSGSLLWLVLGGGRLHVGEGVLALTPLLGTLLLVLLARWGARRGLPDESDPRVQGAWVGGYALFGLVAALVGLLSPATPGWTSLPVPLVVVPVLGLLLARGLPEPVAERWASAPLALRRGLRPGAKGAATLVGMGSLLVVVATAIHLGRVGHIQSELEAGFFGGLLLVLLQLLLLPNLGIWALSFAAGPGVATAGGAMTTWSGAEAGLLPMVPVLAAQPQPGDLPWVTRLLVLLPVVVGVLVARWALREVPRLAPTQAKLAAVATAVLVAAVGVAVLDGLGGGSIGAVRLSDLGAPALPLMLVLLLELGLGALAVLARDWWVLRR</sequence>
<dbReference type="AlphaFoldDB" id="A0A1L3MI48"/>
<organism evidence="2 3">
    <name type="scientific">Janibacter indicus</name>
    <dbReference type="NCBI Taxonomy" id="857417"/>
    <lineage>
        <taxon>Bacteria</taxon>
        <taxon>Bacillati</taxon>
        <taxon>Actinomycetota</taxon>
        <taxon>Actinomycetes</taxon>
        <taxon>Micrococcales</taxon>
        <taxon>Intrasporangiaceae</taxon>
        <taxon>Janibacter</taxon>
    </lineage>
</organism>
<feature type="transmembrane region" description="Helical" evidence="1">
    <location>
        <begin position="321"/>
        <end position="339"/>
    </location>
</feature>
<feature type="transmembrane region" description="Helical" evidence="1">
    <location>
        <begin position="190"/>
        <end position="209"/>
    </location>
</feature>
<dbReference type="Proteomes" id="UP000182938">
    <property type="component" value="Chromosome"/>
</dbReference>
<feature type="transmembrane region" description="Helical" evidence="1">
    <location>
        <begin position="221"/>
        <end position="237"/>
    </location>
</feature>
<reference evidence="2 3" key="1">
    <citation type="submission" date="2015-11" db="EMBL/GenBank/DDBJ databases">
        <authorList>
            <person name="Zhang Y."/>
            <person name="Guo Z."/>
        </authorList>
    </citation>
    <scope>NUCLEOTIDE SEQUENCE [LARGE SCALE GENOMIC DNA]</scope>
    <source>
        <strain evidence="2 3">YFY001</strain>
    </source>
</reference>
<proteinExistence type="predicted"/>
<feature type="transmembrane region" description="Helical" evidence="1">
    <location>
        <begin position="28"/>
        <end position="51"/>
    </location>
</feature>
<evidence type="ECO:0000313" key="2">
    <source>
        <dbReference type="EMBL" id="APH02113.1"/>
    </source>
</evidence>
<protein>
    <submittedName>
        <fullName evidence="2">Uncharacterized protein</fullName>
    </submittedName>
</protein>
<keyword evidence="1" id="KW-0472">Membrane</keyword>
<dbReference type="InterPro" id="IPR045931">
    <property type="entry name" value="DUF6350"/>
</dbReference>
<evidence type="ECO:0000313" key="3">
    <source>
        <dbReference type="Proteomes" id="UP000182938"/>
    </source>
</evidence>